<evidence type="ECO:0000259" key="7">
    <source>
        <dbReference type="Pfam" id="PF09335"/>
    </source>
</evidence>
<reference evidence="8 9" key="1">
    <citation type="submission" date="2023-09" db="EMBL/GenBank/DDBJ databases">
        <authorList>
            <person name="Golyshina O.V."/>
            <person name="Lunev E.A."/>
            <person name="Bargiela R."/>
            <person name="Gaines M.C."/>
            <person name="Daum B."/>
            <person name="Bale N.J."/>
            <person name="Koenen M."/>
            <person name="Sinninghe Damst J.S."/>
            <person name="Yakimov M."/>
            <person name="Golyshin P.N."/>
        </authorList>
    </citation>
    <scope>NUCLEOTIDE SEQUENCE [LARGE SCALE GENOMIC DNA]</scope>
    <source>
        <strain evidence="8 9">M1</strain>
    </source>
</reference>
<keyword evidence="2" id="KW-1003">Cell membrane</keyword>
<protein>
    <submittedName>
        <fullName evidence="8">DedA family protein</fullName>
    </submittedName>
</protein>
<keyword evidence="3 6" id="KW-0812">Transmembrane</keyword>
<accession>A0AAX4NGG9</accession>
<feature type="transmembrane region" description="Helical" evidence="6">
    <location>
        <begin position="184"/>
        <end position="205"/>
    </location>
</feature>
<feature type="transmembrane region" description="Helical" evidence="6">
    <location>
        <begin position="54"/>
        <end position="85"/>
    </location>
</feature>
<evidence type="ECO:0000256" key="2">
    <source>
        <dbReference type="ARBA" id="ARBA00022475"/>
    </source>
</evidence>
<dbReference type="AlphaFoldDB" id="A0AAX4NGG9"/>
<evidence type="ECO:0000256" key="5">
    <source>
        <dbReference type="ARBA" id="ARBA00023136"/>
    </source>
</evidence>
<keyword evidence="9" id="KW-1185">Reference proteome</keyword>
<evidence type="ECO:0000256" key="1">
    <source>
        <dbReference type="ARBA" id="ARBA00004651"/>
    </source>
</evidence>
<organism evidence="8 9">
    <name type="scientific">Oxyplasma meridianum</name>
    <dbReference type="NCBI Taxonomy" id="3073602"/>
    <lineage>
        <taxon>Archaea</taxon>
        <taxon>Methanobacteriati</taxon>
        <taxon>Thermoplasmatota</taxon>
        <taxon>Thermoplasmata</taxon>
        <taxon>Thermoplasmatales</taxon>
        <taxon>Thermoplasmataceae</taxon>
        <taxon>Oxyplasma</taxon>
    </lineage>
</organism>
<evidence type="ECO:0000313" key="9">
    <source>
        <dbReference type="Proteomes" id="UP001451606"/>
    </source>
</evidence>
<keyword evidence="4 6" id="KW-1133">Transmembrane helix</keyword>
<evidence type="ECO:0000256" key="3">
    <source>
        <dbReference type="ARBA" id="ARBA00022692"/>
    </source>
</evidence>
<dbReference type="InterPro" id="IPR051311">
    <property type="entry name" value="DedA_domain"/>
</dbReference>
<gene>
    <name evidence="8" type="ORF">OXIME_000358</name>
</gene>
<proteinExistence type="predicted"/>
<evidence type="ECO:0000256" key="6">
    <source>
        <dbReference type="SAM" id="Phobius"/>
    </source>
</evidence>
<dbReference type="Proteomes" id="UP001451606">
    <property type="component" value="Chromosome"/>
</dbReference>
<feature type="domain" description="VTT" evidence="7">
    <location>
        <begin position="36"/>
        <end position="168"/>
    </location>
</feature>
<dbReference type="GeneID" id="95967082"/>
<dbReference type="InterPro" id="IPR032816">
    <property type="entry name" value="VTT_dom"/>
</dbReference>
<evidence type="ECO:0000256" key="4">
    <source>
        <dbReference type="ARBA" id="ARBA00022989"/>
    </source>
</evidence>
<feature type="transmembrane region" description="Helical" evidence="6">
    <location>
        <begin position="12"/>
        <end position="34"/>
    </location>
</feature>
<dbReference type="KEGG" id="omr:OXIME_000358"/>
<dbReference type="PANTHER" id="PTHR42709">
    <property type="entry name" value="ALKALINE PHOSPHATASE LIKE PROTEIN"/>
    <property type="match status" value="1"/>
</dbReference>
<dbReference type="RefSeq" id="WP_393971775.1">
    <property type="nucleotide sequence ID" value="NZ_CP133772.1"/>
</dbReference>
<dbReference type="PANTHER" id="PTHR42709:SF6">
    <property type="entry name" value="UNDECAPRENYL PHOSPHATE TRANSPORTER A"/>
    <property type="match status" value="1"/>
</dbReference>
<evidence type="ECO:0000313" key="8">
    <source>
        <dbReference type="EMBL" id="WYX99814.1"/>
    </source>
</evidence>
<dbReference type="EMBL" id="CP133772">
    <property type="protein sequence ID" value="WYX99814.1"/>
    <property type="molecule type" value="Genomic_DNA"/>
</dbReference>
<dbReference type="GO" id="GO:0005886">
    <property type="term" value="C:plasma membrane"/>
    <property type="evidence" value="ECO:0007669"/>
    <property type="project" value="UniProtKB-SubCell"/>
</dbReference>
<comment type="subcellular location">
    <subcellularLocation>
        <location evidence="1">Cell membrane</location>
        <topology evidence="1">Multi-pass membrane protein</topology>
    </subcellularLocation>
</comment>
<name>A0AAX4NGG9_9ARCH</name>
<sequence>MSLTVAIINEMTGIIQAVGYPGIFFLMVLEGMLLPIPSEVVMVFGGYLLYENKLLGIGFLPGFGVLLLIGTIGNLVGALLAYYLGDKGGIPLIMKYGRYVMLDEKSINKTQEWFKRYGEISVFVTRLIPIFRTFISIPAGIAKMKLSYFIIFTVLGMAIWDTILIYIGIRLGPSWEVMLSYSDLFTYLALAAILALFLYWVYLTLKKKKDPMKIS</sequence>
<dbReference type="Pfam" id="PF09335">
    <property type="entry name" value="VTT_dom"/>
    <property type="match status" value="1"/>
</dbReference>
<feature type="transmembrane region" description="Helical" evidence="6">
    <location>
        <begin position="146"/>
        <end position="169"/>
    </location>
</feature>
<keyword evidence="5 6" id="KW-0472">Membrane</keyword>